<gene>
    <name evidence="1" type="ORF">STRCI_004961</name>
</gene>
<dbReference type="Proteomes" id="UP001164439">
    <property type="component" value="Chromosome"/>
</dbReference>
<protein>
    <submittedName>
        <fullName evidence="1">Uncharacterized protein</fullName>
    </submittedName>
</protein>
<dbReference type="RefSeq" id="WP_269661155.1">
    <property type="nucleotide sequence ID" value="NZ_CP114413.1"/>
</dbReference>
<organism evidence="1 2">
    <name type="scientific">Streptomyces cinnabarinus</name>
    <dbReference type="NCBI Taxonomy" id="67287"/>
    <lineage>
        <taxon>Bacteria</taxon>
        <taxon>Bacillati</taxon>
        <taxon>Actinomycetota</taxon>
        <taxon>Actinomycetes</taxon>
        <taxon>Kitasatosporales</taxon>
        <taxon>Streptomycetaceae</taxon>
        <taxon>Streptomyces</taxon>
    </lineage>
</organism>
<sequence>MKTDGLSEPGERVAEVAGQGELRVENRPATTVPVMPLWEGLGGGVRA</sequence>
<keyword evidence="2" id="KW-1185">Reference proteome</keyword>
<name>A0ABY7KGE7_9ACTN</name>
<proteinExistence type="predicted"/>
<evidence type="ECO:0000313" key="2">
    <source>
        <dbReference type="Proteomes" id="UP001164439"/>
    </source>
</evidence>
<dbReference type="EMBL" id="CP114413">
    <property type="protein sequence ID" value="WAZ23609.1"/>
    <property type="molecule type" value="Genomic_DNA"/>
</dbReference>
<accession>A0ABY7KGE7</accession>
<reference evidence="1" key="1">
    <citation type="submission" date="2022-12" db="EMBL/GenBank/DDBJ databases">
        <authorList>
            <person name="Ruckert C."/>
            <person name="Busche T."/>
            <person name="Kalinowski J."/>
            <person name="Wittmann C."/>
        </authorList>
    </citation>
    <scope>NUCLEOTIDE SEQUENCE</scope>
    <source>
        <strain evidence="1">DSM 40467</strain>
    </source>
</reference>
<evidence type="ECO:0000313" key="1">
    <source>
        <dbReference type="EMBL" id="WAZ23609.1"/>
    </source>
</evidence>